<comment type="caution">
    <text evidence="2">The sequence shown here is derived from an EMBL/GenBank/DDBJ whole genome shotgun (WGS) entry which is preliminary data.</text>
</comment>
<proteinExistence type="predicted"/>
<organism evidence="2 3">
    <name type="scientific">Trifolium medium</name>
    <dbReference type="NCBI Taxonomy" id="97028"/>
    <lineage>
        <taxon>Eukaryota</taxon>
        <taxon>Viridiplantae</taxon>
        <taxon>Streptophyta</taxon>
        <taxon>Embryophyta</taxon>
        <taxon>Tracheophyta</taxon>
        <taxon>Spermatophyta</taxon>
        <taxon>Magnoliopsida</taxon>
        <taxon>eudicotyledons</taxon>
        <taxon>Gunneridae</taxon>
        <taxon>Pentapetalae</taxon>
        <taxon>rosids</taxon>
        <taxon>fabids</taxon>
        <taxon>Fabales</taxon>
        <taxon>Fabaceae</taxon>
        <taxon>Papilionoideae</taxon>
        <taxon>50 kb inversion clade</taxon>
        <taxon>NPAAA clade</taxon>
        <taxon>Hologalegina</taxon>
        <taxon>IRL clade</taxon>
        <taxon>Trifolieae</taxon>
        <taxon>Trifolium</taxon>
    </lineage>
</organism>
<dbReference type="Proteomes" id="UP000265520">
    <property type="component" value="Unassembled WGS sequence"/>
</dbReference>
<sequence length="50" mass="5251">VGENPSADLSSSNVTWPLFGLPVEYTPSGYIHSSNEGSAAARSNKKPRSS</sequence>
<reference evidence="2 3" key="1">
    <citation type="journal article" date="2018" name="Front. Plant Sci.">
        <title>Red Clover (Trifolium pratense) and Zigzag Clover (T. medium) - A Picture of Genomic Similarities and Differences.</title>
        <authorList>
            <person name="Dluhosova J."/>
            <person name="Istvanek J."/>
            <person name="Nedelnik J."/>
            <person name="Repkova J."/>
        </authorList>
    </citation>
    <scope>NUCLEOTIDE SEQUENCE [LARGE SCALE GENOMIC DNA]</scope>
    <source>
        <strain evidence="3">cv. 10/8</strain>
        <tissue evidence="2">Leaf</tissue>
    </source>
</reference>
<keyword evidence="3" id="KW-1185">Reference proteome</keyword>
<protein>
    <submittedName>
        <fullName evidence="2">Uncharacterized protein</fullName>
    </submittedName>
</protein>
<dbReference type="EMBL" id="LXQA010238049">
    <property type="protein sequence ID" value="MCI36848.1"/>
    <property type="molecule type" value="Genomic_DNA"/>
</dbReference>
<evidence type="ECO:0000313" key="3">
    <source>
        <dbReference type="Proteomes" id="UP000265520"/>
    </source>
</evidence>
<name>A0A392RJT4_9FABA</name>
<dbReference type="AlphaFoldDB" id="A0A392RJT4"/>
<accession>A0A392RJT4</accession>
<evidence type="ECO:0000313" key="2">
    <source>
        <dbReference type="EMBL" id="MCI36848.1"/>
    </source>
</evidence>
<evidence type="ECO:0000256" key="1">
    <source>
        <dbReference type="SAM" id="MobiDB-lite"/>
    </source>
</evidence>
<feature type="non-terminal residue" evidence="2">
    <location>
        <position position="1"/>
    </location>
</feature>
<feature type="region of interest" description="Disordered" evidence="1">
    <location>
        <begin position="30"/>
        <end position="50"/>
    </location>
</feature>